<dbReference type="Proteomes" id="UP001189429">
    <property type="component" value="Unassembled WGS sequence"/>
</dbReference>
<dbReference type="InterPro" id="IPR051681">
    <property type="entry name" value="Ser/Thr_Kinases-Pseudokinases"/>
</dbReference>
<dbReference type="InterPro" id="IPR017441">
    <property type="entry name" value="Protein_kinase_ATP_BS"/>
</dbReference>
<evidence type="ECO:0000313" key="7">
    <source>
        <dbReference type="Proteomes" id="UP001189429"/>
    </source>
</evidence>
<evidence type="ECO:0000259" key="5">
    <source>
        <dbReference type="PROSITE" id="PS50011"/>
    </source>
</evidence>
<feature type="compositionally biased region" description="Low complexity" evidence="4">
    <location>
        <begin position="15"/>
        <end position="37"/>
    </location>
</feature>
<dbReference type="EMBL" id="CAUYUJ010012979">
    <property type="protein sequence ID" value="CAK0835022.1"/>
    <property type="molecule type" value="Genomic_DNA"/>
</dbReference>
<evidence type="ECO:0000256" key="1">
    <source>
        <dbReference type="ARBA" id="ARBA00022741"/>
    </source>
</evidence>
<dbReference type="Gene3D" id="1.10.510.10">
    <property type="entry name" value="Transferase(Phosphotransferase) domain 1"/>
    <property type="match status" value="1"/>
</dbReference>
<dbReference type="PROSITE" id="PS00107">
    <property type="entry name" value="PROTEIN_KINASE_ATP"/>
    <property type="match status" value="1"/>
</dbReference>
<reference evidence="6" key="1">
    <citation type="submission" date="2023-10" db="EMBL/GenBank/DDBJ databases">
        <authorList>
            <person name="Chen Y."/>
            <person name="Shah S."/>
            <person name="Dougan E. K."/>
            <person name="Thang M."/>
            <person name="Chan C."/>
        </authorList>
    </citation>
    <scope>NUCLEOTIDE SEQUENCE [LARGE SCALE GENOMIC DNA]</scope>
</reference>
<proteinExistence type="predicted"/>
<feature type="compositionally biased region" description="Basic residues" evidence="4">
    <location>
        <begin position="1"/>
        <end position="11"/>
    </location>
</feature>
<dbReference type="PANTHER" id="PTHR44329">
    <property type="entry name" value="SERINE/THREONINE-PROTEIN KINASE TNNI3K-RELATED"/>
    <property type="match status" value="1"/>
</dbReference>
<dbReference type="PROSITE" id="PS00108">
    <property type="entry name" value="PROTEIN_KINASE_ST"/>
    <property type="match status" value="1"/>
</dbReference>
<keyword evidence="2 3" id="KW-0067">ATP-binding</keyword>
<feature type="region of interest" description="Disordered" evidence="4">
    <location>
        <begin position="366"/>
        <end position="410"/>
    </location>
</feature>
<feature type="binding site" evidence="3">
    <location>
        <position position="115"/>
    </location>
    <ligand>
        <name>ATP</name>
        <dbReference type="ChEBI" id="CHEBI:30616"/>
    </ligand>
</feature>
<dbReference type="SMART" id="SM00220">
    <property type="entry name" value="S_TKc"/>
    <property type="match status" value="1"/>
</dbReference>
<accession>A0ABN9SSS1</accession>
<evidence type="ECO:0000256" key="4">
    <source>
        <dbReference type="SAM" id="MobiDB-lite"/>
    </source>
</evidence>
<name>A0ABN9SSS1_9DINO</name>
<dbReference type="SUPFAM" id="SSF56112">
    <property type="entry name" value="Protein kinase-like (PK-like)"/>
    <property type="match status" value="1"/>
</dbReference>
<evidence type="ECO:0000313" key="6">
    <source>
        <dbReference type="EMBL" id="CAK0835022.1"/>
    </source>
</evidence>
<dbReference type="Pfam" id="PF00069">
    <property type="entry name" value="Pkinase"/>
    <property type="match status" value="1"/>
</dbReference>
<organism evidence="6 7">
    <name type="scientific">Prorocentrum cordatum</name>
    <dbReference type="NCBI Taxonomy" id="2364126"/>
    <lineage>
        <taxon>Eukaryota</taxon>
        <taxon>Sar</taxon>
        <taxon>Alveolata</taxon>
        <taxon>Dinophyceae</taxon>
        <taxon>Prorocentrales</taxon>
        <taxon>Prorocentraceae</taxon>
        <taxon>Prorocentrum</taxon>
    </lineage>
</organism>
<dbReference type="InterPro" id="IPR011009">
    <property type="entry name" value="Kinase-like_dom_sf"/>
</dbReference>
<keyword evidence="1 3" id="KW-0547">Nucleotide-binding</keyword>
<dbReference type="InterPro" id="IPR008271">
    <property type="entry name" value="Ser/Thr_kinase_AS"/>
</dbReference>
<sequence length="537" mass="58317">RGPRSRRRRPHREPAAPALPASADPGAARPGPGALQAHGPLRGQDEDSGRPSVHSSRLFGGAGHVVDARKLRSLGQRERWLIESGEVAITSEVLGEGGFGVVARGLYQGIEVAVKAPKQDIEDGVDGDRVWALCNELRILRHVRHPNIVFLYGAVLDIAEGRARMWLVMELVSGCVLGKFMRKPTVLGDSLVRASLLSDVARALRYLHEQKPPVVHGDLKDSNIFVQQVDSVSGWRAKLLDFGLARHVSPSSRHMGGTLRWMAPEIILGARFPNEAVDVFSFGRVIFFVATGRLPFQDVHRKELRSFLASSPVLQWPSAASGSFESSCRALSEECCQMIFESRPTMPDVYQRLTVFAELWRTLGASHGPPQGSSSRDQAEAVPEKGRASTDVRRAPTKQHHAADAGSGKQAQRLAVPSCAATNSATIHNLILETMLRFNFVMPAESCCTFHGTVQRYASSVRQIGRMGCRDFLGQSGVRHQCKHCGCIARGASSSESGGGDDDVVGAACSICGGELGSLLSRRDRHLPPQPRHLLSI</sequence>
<feature type="non-terminal residue" evidence="6">
    <location>
        <position position="1"/>
    </location>
</feature>
<feature type="domain" description="Protein kinase" evidence="5">
    <location>
        <begin position="88"/>
        <end position="356"/>
    </location>
</feature>
<dbReference type="Gene3D" id="3.30.200.20">
    <property type="entry name" value="Phosphorylase Kinase, domain 1"/>
    <property type="match status" value="1"/>
</dbReference>
<comment type="caution">
    <text evidence="6">The sequence shown here is derived from an EMBL/GenBank/DDBJ whole genome shotgun (WGS) entry which is preliminary data.</text>
</comment>
<evidence type="ECO:0000256" key="3">
    <source>
        <dbReference type="PROSITE-ProRule" id="PRU10141"/>
    </source>
</evidence>
<evidence type="ECO:0000256" key="2">
    <source>
        <dbReference type="ARBA" id="ARBA00022840"/>
    </source>
</evidence>
<gene>
    <name evidence="6" type="ORF">PCOR1329_LOCUS32212</name>
</gene>
<feature type="region of interest" description="Disordered" evidence="4">
    <location>
        <begin position="1"/>
        <end position="58"/>
    </location>
</feature>
<protein>
    <recommendedName>
        <fullName evidence="5">Protein kinase domain-containing protein</fullName>
    </recommendedName>
</protein>
<dbReference type="PROSITE" id="PS50011">
    <property type="entry name" value="PROTEIN_KINASE_DOM"/>
    <property type="match status" value="1"/>
</dbReference>
<feature type="compositionally biased region" description="Basic and acidic residues" evidence="4">
    <location>
        <begin position="377"/>
        <end position="394"/>
    </location>
</feature>
<dbReference type="InterPro" id="IPR000719">
    <property type="entry name" value="Prot_kinase_dom"/>
</dbReference>
<keyword evidence="7" id="KW-1185">Reference proteome</keyword>